<reference evidence="3" key="1">
    <citation type="journal article" date="2019" name="Sci. Rep.">
        <title>Draft genome of Tanacetum cinerariifolium, the natural source of mosquito coil.</title>
        <authorList>
            <person name="Yamashiro T."/>
            <person name="Shiraishi A."/>
            <person name="Satake H."/>
            <person name="Nakayama K."/>
        </authorList>
    </citation>
    <scope>NUCLEOTIDE SEQUENCE</scope>
</reference>
<gene>
    <name evidence="3" type="ORF">Tci_052323</name>
</gene>
<evidence type="ECO:0000256" key="1">
    <source>
        <dbReference type="SAM" id="MobiDB-lite"/>
    </source>
</evidence>
<feature type="region of interest" description="Disordered" evidence="1">
    <location>
        <begin position="801"/>
        <end position="823"/>
    </location>
</feature>
<dbReference type="AlphaFoldDB" id="A0A6L2N6R0"/>
<protein>
    <submittedName>
        <fullName evidence="3">Reverse transcriptase domain-containing protein</fullName>
    </submittedName>
</protein>
<dbReference type="Gene3D" id="2.40.70.10">
    <property type="entry name" value="Acid Proteases"/>
    <property type="match status" value="1"/>
</dbReference>
<dbReference type="GO" id="GO:0003964">
    <property type="term" value="F:RNA-directed DNA polymerase activity"/>
    <property type="evidence" value="ECO:0007669"/>
    <property type="project" value="UniProtKB-KW"/>
</dbReference>
<evidence type="ECO:0000313" key="3">
    <source>
        <dbReference type="EMBL" id="GEU80345.1"/>
    </source>
</evidence>
<feature type="compositionally biased region" description="Polar residues" evidence="1">
    <location>
        <begin position="356"/>
        <end position="367"/>
    </location>
</feature>
<keyword evidence="3" id="KW-0695">RNA-directed DNA polymerase</keyword>
<dbReference type="Pfam" id="PF03732">
    <property type="entry name" value="Retrotrans_gag"/>
    <property type="match status" value="1"/>
</dbReference>
<proteinExistence type="predicted"/>
<sequence length="888" mass="102228">MRTRRSYFPSTFTIPRRSRKQTTNVVEPEFCTIVEMANNRTMAQMLQAPIEGYEDAIVVPHINANNFELKQTIINLVQSNPFMGRQDPHNHLRFFNKVTSTFRHPEVPNTTIKLLLFPFSLEGEARIWLDKEPSRSILTWEDLVSKFINQLFPPSKTTYLRNEITNFLQKPNETFNEAWERFKDLLRQCPHHGFSELHQLDTFCNALNLNDQDALDYAAGGNFLDKIPRECLSIIESKSKQIAASLKDKLDIRLNCFEKSLNDMKNSFVTPTAPIKAVEEDFEKKFEQKQDDFQNQMMNFMQNLYNNKPSSSSSLSSNTIPNPKGEDKAITTRSGMSYKEPPVPPPGVEQQEPTEDTTNTELPSTEDIQPPLVQEDKPVEEPFVVIPKTKANLPYPSRLTKEKIREKDDILAAKFMEIFRDLHFELSFSDALMHMLNSHRCSKKFDNCLALADLGASINLMPLSIWKKLKLPTLNDTKMVLELADRIISKPTGVAENVFVKVGKFYFPVDFVVLDFIVYPRVPLILGSPFLRGIDFDSEEIENFLNDDSIPFGVEDSSFNMEEDILFLEILLIEDPFPPHPIIPNQTKLPIEEPKHSFKMGYEHFNINLITKDVAKSSTKNLVPIPHECEVALENGRESIEPVKDKSLVFMTISNPLFDNDKINFDDLNSYIESNSNESTSNHYTIKFDYLNEIYRPFIPIHIVEEERIRREHAHYINRMEMLFTINPHPHPLTYANTNVESISSLPIPIQESESHQEEIDVVTIMDDVLPPNVKNDDSYEEVDAVVDLRVDNFIQNSKHEYSESEDSDFYNPPLPLPPPEPPDDKFDFEIDFGIEISVVRNTIVKFECINARVNFDVFNDENDLSYSMFSFLSAKSEDAIFDPGISN</sequence>
<feature type="domain" description="Retrotransposon gag" evidence="2">
    <location>
        <begin position="116"/>
        <end position="208"/>
    </location>
</feature>
<dbReference type="CDD" id="cd00303">
    <property type="entry name" value="retropepsin_like"/>
    <property type="match status" value="1"/>
</dbReference>
<name>A0A6L2N6R0_TANCI</name>
<keyword evidence="3" id="KW-0808">Transferase</keyword>
<dbReference type="EMBL" id="BKCJ010008060">
    <property type="protein sequence ID" value="GEU80345.1"/>
    <property type="molecule type" value="Genomic_DNA"/>
</dbReference>
<dbReference type="PANTHER" id="PTHR33223">
    <property type="entry name" value="CCHC-TYPE DOMAIN-CONTAINING PROTEIN"/>
    <property type="match status" value="1"/>
</dbReference>
<feature type="region of interest" description="Disordered" evidence="1">
    <location>
        <begin position="304"/>
        <end position="370"/>
    </location>
</feature>
<accession>A0A6L2N6R0</accession>
<evidence type="ECO:0000259" key="2">
    <source>
        <dbReference type="Pfam" id="PF03732"/>
    </source>
</evidence>
<dbReference type="InterPro" id="IPR021109">
    <property type="entry name" value="Peptidase_aspartic_dom_sf"/>
</dbReference>
<dbReference type="InterPro" id="IPR005162">
    <property type="entry name" value="Retrotrans_gag_dom"/>
</dbReference>
<organism evidence="3">
    <name type="scientific">Tanacetum cinerariifolium</name>
    <name type="common">Dalmatian daisy</name>
    <name type="synonym">Chrysanthemum cinerariifolium</name>
    <dbReference type="NCBI Taxonomy" id="118510"/>
    <lineage>
        <taxon>Eukaryota</taxon>
        <taxon>Viridiplantae</taxon>
        <taxon>Streptophyta</taxon>
        <taxon>Embryophyta</taxon>
        <taxon>Tracheophyta</taxon>
        <taxon>Spermatophyta</taxon>
        <taxon>Magnoliopsida</taxon>
        <taxon>eudicotyledons</taxon>
        <taxon>Gunneridae</taxon>
        <taxon>Pentapetalae</taxon>
        <taxon>asterids</taxon>
        <taxon>campanulids</taxon>
        <taxon>Asterales</taxon>
        <taxon>Asteraceae</taxon>
        <taxon>Asteroideae</taxon>
        <taxon>Anthemideae</taxon>
        <taxon>Anthemidinae</taxon>
        <taxon>Tanacetum</taxon>
    </lineage>
</organism>
<keyword evidence="3" id="KW-0548">Nucleotidyltransferase</keyword>
<comment type="caution">
    <text evidence="3">The sequence shown here is derived from an EMBL/GenBank/DDBJ whole genome shotgun (WGS) entry which is preliminary data.</text>
</comment>
<dbReference type="PANTHER" id="PTHR33223:SF11">
    <property type="entry name" value="ELEMENT PROTEIN, PUTATIVE-RELATED"/>
    <property type="match status" value="1"/>
</dbReference>